<organism evidence="1 2">
    <name type="scientific">Oikopleura dioica</name>
    <name type="common">Tunicate</name>
    <dbReference type="NCBI Taxonomy" id="34765"/>
    <lineage>
        <taxon>Eukaryota</taxon>
        <taxon>Metazoa</taxon>
        <taxon>Chordata</taxon>
        <taxon>Tunicata</taxon>
        <taxon>Appendicularia</taxon>
        <taxon>Copelata</taxon>
        <taxon>Oikopleuridae</taxon>
        <taxon>Oikopleura</taxon>
    </lineage>
</organism>
<dbReference type="SUPFAM" id="SSF52540">
    <property type="entry name" value="P-loop containing nucleoside triphosphate hydrolases"/>
    <property type="match status" value="1"/>
</dbReference>
<dbReference type="PANTHER" id="PTHR10704:SF44">
    <property type="entry name" value="LD35051P-RELATED"/>
    <property type="match status" value="1"/>
</dbReference>
<protein>
    <submittedName>
        <fullName evidence="1">Oidioi.mRNA.OKI2018_I69.PAR.g9932.t1.cds</fullName>
    </submittedName>
</protein>
<keyword evidence="2" id="KW-1185">Reference proteome</keyword>
<dbReference type="Gene3D" id="3.40.50.300">
    <property type="entry name" value="P-loop containing nucleotide triphosphate hydrolases"/>
    <property type="match status" value="1"/>
</dbReference>
<dbReference type="Proteomes" id="UP001158576">
    <property type="component" value="Chromosome PAR"/>
</dbReference>
<accession>A0ABN7RTB8</accession>
<gene>
    <name evidence="1" type="ORF">OKIOD_LOCUS1490</name>
</gene>
<evidence type="ECO:0000313" key="2">
    <source>
        <dbReference type="Proteomes" id="UP001158576"/>
    </source>
</evidence>
<dbReference type="InterPro" id="IPR051135">
    <property type="entry name" value="Gal/GlcNAc/GalNAc_ST"/>
</dbReference>
<dbReference type="InterPro" id="IPR027417">
    <property type="entry name" value="P-loop_NTPase"/>
</dbReference>
<reference evidence="1 2" key="1">
    <citation type="submission" date="2021-04" db="EMBL/GenBank/DDBJ databases">
        <authorList>
            <person name="Bliznina A."/>
        </authorList>
    </citation>
    <scope>NUCLEOTIDE SEQUENCE [LARGE SCALE GENOMIC DNA]</scope>
</reference>
<dbReference type="EMBL" id="OU015568">
    <property type="protein sequence ID" value="CAG5081656.1"/>
    <property type="molecule type" value="Genomic_DNA"/>
</dbReference>
<proteinExistence type="predicted"/>
<dbReference type="PANTHER" id="PTHR10704">
    <property type="entry name" value="CARBOHYDRATE SULFOTRANSFERASE"/>
    <property type="match status" value="1"/>
</dbReference>
<evidence type="ECO:0000313" key="1">
    <source>
        <dbReference type="EMBL" id="CAG5081656.1"/>
    </source>
</evidence>
<sequence>MLGTLLDKNPNLIYYFEPLTGFIGPNGDNVTEKSQETQMDLLAMAFECKLPRKTPEMKAEMQISKGCDKSRDENGAKKFYCESSQFLRETVAQYYGSSRFCQKPFCDKEDQFSKKNRAGDCKRLCKDPFKIESNPDALKNQQFFEEKCQNSLGVAIKELRIDTLSRFKRLYEEPEKFGEFKEIQNNPEIRKRTIIIRYEDMSMHPWEKATEIYDFLGLEFDDETRAQFEEATGIHRRRKRRSEKEAQGPVKVVDSHIDIFGVSKTKSSSELLEGWRKISATSWAVLFDIYCWKEVVER</sequence>
<name>A0ABN7RTB8_OIKDI</name>